<keyword evidence="2" id="KW-0472">Membrane</keyword>
<dbReference type="EMBL" id="MCGQ01000040">
    <property type="protein sequence ID" value="OXY89966.1"/>
    <property type="molecule type" value="Genomic_DNA"/>
</dbReference>
<protein>
    <submittedName>
        <fullName evidence="3">Uncharacterized protein</fullName>
    </submittedName>
</protein>
<accession>A0A233S2Q3</accession>
<dbReference type="AlphaFoldDB" id="A0A233S2Q3"/>
<evidence type="ECO:0000256" key="2">
    <source>
        <dbReference type="SAM" id="Phobius"/>
    </source>
</evidence>
<feature type="transmembrane region" description="Helical" evidence="2">
    <location>
        <begin position="69"/>
        <end position="87"/>
    </location>
</feature>
<comment type="caution">
    <text evidence="3">The sequence shown here is derived from an EMBL/GenBank/DDBJ whole genome shotgun (WGS) entry which is preliminary data.</text>
</comment>
<evidence type="ECO:0000256" key="1">
    <source>
        <dbReference type="SAM" id="MobiDB-lite"/>
    </source>
</evidence>
<sequence length="194" mass="21162">MTPPDTQATILGKRHRVTSPPAPPGEDSGEILLRFGPGIPADEQHALRARWREVPVPAAQPPRRRRRGWLISTAVVATAAVLLWLLLRPTPAPAVVAVQVQAPAGTLHCGQTADLVGVVTTDGQAGPVTYRWLRGDGQDSGELVRTAHKGERRLRVHLRWTVRGPGRFRGTARLRIAHQRTPMEAKAGFTYVCP</sequence>
<feature type="region of interest" description="Disordered" evidence="1">
    <location>
        <begin position="1"/>
        <end position="28"/>
    </location>
</feature>
<name>A0A233S2Q3_STRDA</name>
<dbReference type="Proteomes" id="UP000215483">
    <property type="component" value="Unassembled WGS sequence"/>
</dbReference>
<proteinExistence type="predicted"/>
<evidence type="ECO:0000313" key="4">
    <source>
        <dbReference type="Proteomes" id="UP000215483"/>
    </source>
</evidence>
<organism evidence="3 4">
    <name type="scientific">Streptomyces diastatochromogenes</name>
    <dbReference type="NCBI Taxonomy" id="42236"/>
    <lineage>
        <taxon>Bacteria</taxon>
        <taxon>Bacillati</taxon>
        <taxon>Actinomycetota</taxon>
        <taxon>Actinomycetes</taxon>
        <taxon>Kitasatosporales</taxon>
        <taxon>Streptomycetaceae</taxon>
        <taxon>Streptomyces</taxon>
    </lineage>
</organism>
<evidence type="ECO:0000313" key="3">
    <source>
        <dbReference type="EMBL" id="OXY89966.1"/>
    </source>
</evidence>
<keyword evidence="4" id="KW-1185">Reference proteome</keyword>
<reference evidence="3 4" key="1">
    <citation type="submission" date="2016-07" db="EMBL/GenBank/DDBJ databases">
        <title>Draft genome of Streptomyces diastatochromogenes.</title>
        <authorList>
            <person name="Podduturi R."/>
            <person name="Lukassen M.B."/>
            <person name="Clausen N."/>
            <person name="Nielsen J.L."/>
            <person name="Jorgensen N.O."/>
        </authorList>
    </citation>
    <scope>NUCLEOTIDE SEQUENCE [LARGE SCALE GENOMIC DNA]</scope>
    <source>
        <strain evidence="3 4">DSM 40608</strain>
    </source>
</reference>
<gene>
    <name evidence="3" type="ORF">BEK98_35870</name>
</gene>
<keyword evidence="2" id="KW-0812">Transmembrane</keyword>
<keyword evidence="2" id="KW-1133">Transmembrane helix</keyword>